<evidence type="ECO:0000259" key="1">
    <source>
        <dbReference type="Pfam" id="PF02602"/>
    </source>
</evidence>
<evidence type="ECO:0000313" key="2">
    <source>
        <dbReference type="EMBL" id="MXO67304.1"/>
    </source>
</evidence>
<reference evidence="2 3" key="1">
    <citation type="submission" date="2019-12" db="EMBL/GenBank/DDBJ databases">
        <title>Genomic-based taxomic classification of the family Erythrobacteraceae.</title>
        <authorList>
            <person name="Xu L."/>
        </authorList>
    </citation>
    <scope>NUCLEOTIDE SEQUENCE [LARGE SCALE GENOMIC DNA]</scope>
    <source>
        <strain evidence="2 3">H32</strain>
    </source>
</reference>
<dbReference type="Proteomes" id="UP000444401">
    <property type="component" value="Unassembled WGS sequence"/>
</dbReference>
<accession>A0ABW9UTL4</accession>
<proteinExistence type="predicted"/>
<dbReference type="Gene3D" id="3.40.50.10090">
    <property type="match status" value="2"/>
</dbReference>
<protein>
    <submittedName>
        <fullName evidence="2">Uroporphyrinogen-III synthase</fullName>
    </submittedName>
</protein>
<evidence type="ECO:0000313" key="3">
    <source>
        <dbReference type="Proteomes" id="UP000444401"/>
    </source>
</evidence>
<name>A0ABW9UTL4_9SPHN</name>
<dbReference type="InterPro" id="IPR036108">
    <property type="entry name" value="4pyrrol_syn_uPrphyn_synt_sf"/>
</dbReference>
<gene>
    <name evidence="2" type="ORF">GRI72_00440</name>
</gene>
<comment type="caution">
    <text evidence="2">The sequence shown here is derived from an EMBL/GenBank/DDBJ whole genome shotgun (WGS) entry which is preliminary data.</text>
</comment>
<dbReference type="Pfam" id="PF02602">
    <property type="entry name" value="HEM4"/>
    <property type="match status" value="1"/>
</dbReference>
<dbReference type="SUPFAM" id="SSF69618">
    <property type="entry name" value="HemD-like"/>
    <property type="match status" value="1"/>
</dbReference>
<dbReference type="InterPro" id="IPR003754">
    <property type="entry name" value="4pyrrol_synth_uPrphyn_synth"/>
</dbReference>
<sequence>MSLPVVVIRPEPGLGASLAAARAAGLAVHGHPLAQVAPVAWDAPEAARFDGLLLGSANAVRHAGPALAGWRGRPAHVVGAATAATAREAGLAVETVGTGGLQAVVEGLRERAPLRLLRLAGRRHRALAPVAGLSIATCVVYEIVHCPVPPELAGRLRAGALVLLHSGEAARHFAAECDRRGIDRGAVALAALAPRIADLAGGGWRALGVAAEPSDAALLALARDMCH</sequence>
<dbReference type="RefSeq" id="WP_160731981.1">
    <property type="nucleotide sequence ID" value="NZ_WTYO01000001.1"/>
</dbReference>
<keyword evidence="3" id="KW-1185">Reference proteome</keyword>
<organism evidence="2 3">
    <name type="scientific">Pelagerythrobacter marinus</name>
    <dbReference type="NCBI Taxonomy" id="538382"/>
    <lineage>
        <taxon>Bacteria</taxon>
        <taxon>Pseudomonadati</taxon>
        <taxon>Pseudomonadota</taxon>
        <taxon>Alphaproteobacteria</taxon>
        <taxon>Sphingomonadales</taxon>
        <taxon>Erythrobacteraceae</taxon>
        <taxon>Pelagerythrobacter</taxon>
    </lineage>
</organism>
<feature type="domain" description="Tetrapyrrole biosynthesis uroporphyrinogen III synthase" evidence="1">
    <location>
        <begin position="20"/>
        <end position="219"/>
    </location>
</feature>
<dbReference type="EMBL" id="WTYO01000001">
    <property type="protein sequence ID" value="MXO67304.1"/>
    <property type="molecule type" value="Genomic_DNA"/>
</dbReference>